<dbReference type="RefSeq" id="WP_007364402.1">
    <property type="nucleotide sequence ID" value="NZ_ACLR01000001.1"/>
</dbReference>
<evidence type="ECO:0000313" key="11">
    <source>
        <dbReference type="EMBL" id="EEK17810.1"/>
    </source>
</evidence>
<dbReference type="eggNOG" id="COG3340">
    <property type="taxonomic scope" value="Bacteria"/>
</dbReference>
<dbReference type="InterPro" id="IPR005320">
    <property type="entry name" value="Peptidase_S51"/>
</dbReference>
<keyword evidence="5 11" id="KW-0378">Hydrolase</keyword>
<comment type="caution">
    <text evidence="11">The sequence shown here is derived from an EMBL/GenBank/DDBJ whole genome shotgun (WGS) entry which is preliminary data.</text>
</comment>
<dbReference type="PANTHER" id="PTHR20842">
    <property type="entry name" value="PROTEASE S51 ALPHA-ASPARTYL DIPEPTIDASE"/>
    <property type="match status" value="1"/>
</dbReference>
<evidence type="ECO:0000256" key="3">
    <source>
        <dbReference type="ARBA" id="ARBA00022490"/>
    </source>
</evidence>
<keyword evidence="12" id="KW-1185">Reference proteome</keyword>
<protein>
    <recommendedName>
        <fullName evidence="9">dipeptidase E</fullName>
        <ecNumber evidence="9">3.4.13.21</ecNumber>
    </recommendedName>
    <alternativeName>
        <fullName evidence="10">Asp-specific dipeptidase</fullName>
    </alternativeName>
</protein>
<evidence type="ECO:0000313" key="12">
    <source>
        <dbReference type="Proteomes" id="UP000003303"/>
    </source>
</evidence>
<evidence type="ECO:0000256" key="7">
    <source>
        <dbReference type="ARBA" id="ARBA00022997"/>
    </source>
</evidence>
<evidence type="ECO:0000256" key="2">
    <source>
        <dbReference type="ARBA" id="ARBA00006534"/>
    </source>
</evidence>
<evidence type="ECO:0000256" key="6">
    <source>
        <dbReference type="ARBA" id="ARBA00022825"/>
    </source>
</evidence>
<dbReference type="Proteomes" id="UP000003303">
    <property type="component" value="Unassembled WGS sequence"/>
</dbReference>
<dbReference type="FunFam" id="3.40.50.880:FF:000007">
    <property type="entry name" value="Peptidase E"/>
    <property type="match status" value="1"/>
</dbReference>
<dbReference type="OrthoDB" id="3373764at2"/>
<comment type="catalytic activity">
    <reaction evidence="8">
        <text>Dipeptidase E catalyzes the hydrolysis of dipeptides Asp-|-Xaa. It does not act on peptides with N-terminal Glu, Asn or Gln, nor does it cleave isoaspartyl peptides.</text>
        <dbReference type="EC" id="3.4.13.21"/>
    </reaction>
</comment>
<dbReference type="Pfam" id="PF03575">
    <property type="entry name" value="Peptidase_S51"/>
    <property type="match status" value="1"/>
</dbReference>
<dbReference type="EMBL" id="ACLR01000001">
    <property type="protein sequence ID" value="EEK17810.1"/>
    <property type="molecule type" value="Genomic_DNA"/>
</dbReference>
<dbReference type="InterPro" id="IPR029062">
    <property type="entry name" value="Class_I_gatase-like"/>
</dbReference>
<dbReference type="GO" id="GO:0006508">
    <property type="term" value="P:proteolysis"/>
    <property type="evidence" value="ECO:0007669"/>
    <property type="project" value="UniProtKB-KW"/>
</dbReference>
<dbReference type="Gene3D" id="3.40.50.880">
    <property type="match status" value="1"/>
</dbReference>
<keyword evidence="6" id="KW-0720">Serine protease</keyword>
<evidence type="ECO:0000256" key="1">
    <source>
        <dbReference type="ARBA" id="ARBA00004496"/>
    </source>
</evidence>
<dbReference type="PANTHER" id="PTHR20842:SF0">
    <property type="entry name" value="ALPHA-ASPARTYL DIPEPTIDASE"/>
    <property type="match status" value="1"/>
</dbReference>
<name>C2M8Y8_9PORP</name>
<gene>
    <name evidence="11" type="ORF">PORUE0001_0572</name>
</gene>
<dbReference type="MEROPS" id="S51.001"/>
<sequence length="240" mass="26410">MKKLLLISNSASQGQPYLGYAAEEIGRFLGPVAQDVLFVPYAAITYSWDEYVAKVNNALGGVGVNVTGLHTYDKPLQALASAQAIMVGGGNTWALLKQLQDMGAMKLIRERVLEDGIPYVGWSAGSNLACPTIMTTNDMPICNPDTTQALGLISFQINPHYLDAHPEGHGGETREQRIREFVKYNPNCDVLGLREGSMLHITGDKITLWGERTARLFNYPTFYDNPLEIEPGVLSYSEKK</sequence>
<dbReference type="EC" id="3.4.13.21" evidence="9"/>
<dbReference type="GO" id="GO:0016805">
    <property type="term" value="F:dipeptidase activity"/>
    <property type="evidence" value="ECO:0007669"/>
    <property type="project" value="UniProtKB-KW"/>
</dbReference>
<proteinExistence type="inferred from homology"/>
<evidence type="ECO:0000256" key="8">
    <source>
        <dbReference type="ARBA" id="ARBA00050239"/>
    </source>
</evidence>
<evidence type="ECO:0000256" key="9">
    <source>
        <dbReference type="ARBA" id="ARBA00066675"/>
    </source>
</evidence>
<dbReference type="SUPFAM" id="SSF52317">
    <property type="entry name" value="Class I glutamine amidotransferase-like"/>
    <property type="match status" value="1"/>
</dbReference>
<accession>C2M8Y8</accession>
<organism evidence="11 12">
    <name type="scientific">Porphyromonas uenonis 60-3</name>
    <dbReference type="NCBI Taxonomy" id="596327"/>
    <lineage>
        <taxon>Bacteria</taxon>
        <taxon>Pseudomonadati</taxon>
        <taxon>Bacteroidota</taxon>
        <taxon>Bacteroidia</taxon>
        <taxon>Bacteroidales</taxon>
        <taxon>Porphyromonadaceae</taxon>
        <taxon>Porphyromonas</taxon>
    </lineage>
</organism>
<dbReference type="STRING" id="596327.PORUE0001_0572"/>
<evidence type="ECO:0000256" key="10">
    <source>
        <dbReference type="ARBA" id="ARBA00075877"/>
    </source>
</evidence>
<comment type="subcellular location">
    <subcellularLocation>
        <location evidence="1">Cytoplasm</location>
    </subcellularLocation>
</comment>
<dbReference type="GO" id="GO:0008236">
    <property type="term" value="F:serine-type peptidase activity"/>
    <property type="evidence" value="ECO:0007669"/>
    <property type="project" value="UniProtKB-KW"/>
</dbReference>
<evidence type="ECO:0000256" key="5">
    <source>
        <dbReference type="ARBA" id="ARBA00022801"/>
    </source>
</evidence>
<keyword evidence="7 11" id="KW-0224">Dipeptidase</keyword>
<evidence type="ECO:0000256" key="4">
    <source>
        <dbReference type="ARBA" id="ARBA00022670"/>
    </source>
</evidence>
<comment type="similarity">
    <text evidence="2">Belongs to the peptidase S51 family.</text>
</comment>
<reference evidence="11 12" key="1">
    <citation type="submission" date="2009-04" db="EMBL/GenBank/DDBJ databases">
        <authorList>
            <person name="Sebastian Y."/>
            <person name="Madupu R."/>
            <person name="Durkin A.S."/>
            <person name="Torralba M."/>
            <person name="Methe B."/>
            <person name="Sutton G.G."/>
            <person name="Strausberg R.L."/>
            <person name="Nelson K.E."/>
        </authorList>
    </citation>
    <scope>NUCLEOTIDE SEQUENCE [LARGE SCALE GENOMIC DNA]</scope>
    <source>
        <strain evidence="11 12">60-3</strain>
    </source>
</reference>
<dbReference type="CDD" id="cd03146">
    <property type="entry name" value="GAT1_Peptidase_E"/>
    <property type="match status" value="1"/>
</dbReference>
<keyword evidence="3" id="KW-0963">Cytoplasm</keyword>
<keyword evidence="4" id="KW-0645">Protease</keyword>
<dbReference type="NCBIfam" id="NF003642">
    <property type="entry name" value="PRK05282.1"/>
    <property type="match status" value="1"/>
</dbReference>
<dbReference type="GO" id="GO:0005737">
    <property type="term" value="C:cytoplasm"/>
    <property type="evidence" value="ECO:0007669"/>
    <property type="project" value="UniProtKB-SubCell"/>
</dbReference>
<dbReference type="AlphaFoldDB" id="C2M8Y8"/>